<gene>
    <name evidence="1" type="ORF">H0235_017456</name>
</gene>
<organism evidence="1 2">
    <name type="scientific">Vespula pensylvanica</name>
    <name type="common">Western yellow jacket</name>
    <name type="synonym">Wasp</name>
    <dbReference type="NCBI Taxonomy" id="30213"/>
    <lineage>
        <taxon>Eukaryota</taxon>
        <taxon>Metazoa</taxon>
        <taxon>Ecdysozoa</taxon>
        <taxon>Arthropoda</taxon>
        <taxon>Hexapoda</taxon>
        <taxon>Insecta</taxon>
        <taxon>Pterygota</taxon>
        <taxon>Neoptera</taxon>
        <taxon>Endopterygota</taxon>
        <taxon>Hymenoptera</taxon>
        <taxon>Apocrita</taxon>
        <taxon>Aculeata</taxon>
        <taxon>Vespoidea</taxon>
        <taxon>Vespidae</taxon>
        <taxon>Vespinae</taxon>
        <taxon>Vespula</taxon>
    </lineage>
</organism>
<evidence type="ECO:0000313" key="1">
    <source>
        <dbReference type="EMBL" id="KAF7392457.1"/>
    </source>
</evidence>
<comment type="caution">
    <text evidence="1">The sequence shown here is derived from an EMBL/GenBank/DDBJ whole genome shotgun (WGS) entry which is preliminary data.</text>
</comment>
<dbReference type="EMBL" id="JACSDY010000022">
    <property type="protein sequence ID" value="KAF7392457.1"/>
    <property type="molecule type" value="Genomic_DNA"/>
</dbReference>
<sequence>MKIQFPFIEKSEAETLNPTQQTISDDIRKFGLVSGIGVFYTSHELSEQNLHDQVIICQISLLARIKTNLKLENKTSEVDY</sequence>
<evidence type="ECO:0000313" key="2">
    <source>
        <dbReference type="Proteomes" id="UP000600918"/>
    </source>
</evidence>
<protein>
    <submittedName>
        <fullName evidence="1">Uncharacterized protein</fullName>
    </submittedName>
</protein>
<name>A0A834JS60_VESPE</name>
<dbReference type="Proteomes" id="UP000600918">
    <property type="component" value="Unassembled WGS sequence"/>
</dbReference>
<accession>A0A834JS60</accession>
<dbReference type="AlphaFoldDB" id="A0A834JS60"/>
<reference evidence="1" key="1">
    <citation type="journal article" date="2020" name="G3 (Bethesda)">
        <title>High-Quality Assemblies for Three Invasive Social Wasps from the &lt;i&gt;Vespula&lt;/i&gt; Genus.</title>
        <authorList>
            <person name="Harrop T.W.R."/>
            <person name="Guhlin J."/>
            <person name="McLaughlin G.M."/>
            <person name="Permina E."/>
            <person name="Stockwell P."/>
            <person name="Gilligan J."/>
            <person name="Le Lec M.F."/>
            <person name="Gruber M.A.M."/>
            <person name="Quinn O."/>
            <person name="Lovegrove M."/>
            <person name="Duncan E.J."/>
            <person name="Remnant E.J."/>
            <person name="Van Eeckhoven J."/>
            <person name="Graham B."/>
            <person name="Knapp R.A."/>
            <person name="Langford K.W."/>
            <person name="Kronenberg Z."/>
            <person name="Press M.O."/>
            <person name="Eacker S.M."/>
            <person name="Wilson-Rankin E.E."/>
            <person name="Purcell J."/>
            <person name="Lester P.J."/>
            <person name="Dearden P.K."/>
        </authorList>
    </citation>
    <scope>NUCLEOTIDE SEQUENCE</scope>
    <source>
        <strain evidence="1">Volc-1</strain>
    </source>
</reference>
<proteinExistence type="predicted"/>
<keyword evidence="2" id="KW-1185">Reference proteome</keyword>